<dbReference type="EMBL" id="CAJOBD010010722">
    <property type="protein sequence ID" value="CAF4157001.1"/>
    <property type="molecule type" value="Genomic_DNA"/>
</dbReference>
<proteinExistence type="predicted"/>
<reference evidence="2" key="1">
    <citation type="submission" date="2021-02" db="EMBL/GenBank/DDBJ databases">
        <authorList>
            <person name="Nowell W R."/>
        </authorList>
    </citation>
    <scope>NUCLEOTIDE SEQUENCE</scope>
</reference>
<dbReference type="Proteomes" id="UP000663864">
    <property type="component" value="Unassembled WGS sequence"/>
</dbReference>
<comment type="caution">
    <text evidence="2">The sequence shown here is derived from an EMBL/GenBank/DDBJ whole genome shotgun (WGS) entry which is preliminary data.</text>
</comment>
<dbReference type="EMBL" id="CAJNOT010003859">
    <property type="protein sequence ID" value="CAF1403175.1"/>
    <property type="molecule type" value="Genomic_DNA"/>
</dbReference>
<dbReference type="AlphaFoldDB" id="A0A815L1E6"/>
<evidence type="ECO:0000313" key="2">
    <source>
        <dbReference type="EMBL" id="CAF1403175.1"/>
    </source>
</evidence>
<organism evidence="2 5">
    <name type="scientific">Rotaria sordida</name>
    <dbReference type="NCBI Taxonomy" id="392033"/>
    <lineage>
        <taxon>Eukaryota</taxon>
        <taxon>Metazoa</taxon>
        <taxon>Spiralia</taxon>
        <taxon>Gnathifera</taxon>
        <taxon>Rotifera</taxon>
        <taxon>Eurotatoria</taxon>
        <taxon>Bdelloidea</taxon>
        <taxon>Philodinida</taxon>
        <taxon>Philodinidae</taxon>
        <taxon>Rotaria</taxon>
    </lineage>
</organism>
<evidence type="ECO:0000256" key="1">
    <source>
        <dbReference type="SAM" id="MobiDB-lite"/>
    </source>
</evidence>
<dbReference type="Proteomes" id="UP000663836">
    <property type="component" value="Unassembled WGS sequence"/>
</dbReference>
<evidence type="ECO:0000313" key="3">
    <source>
        <dbReference type="EMBL" id="CAF3921999.1"/>
    </source>
</evidence>
<gene>
    <name evidence="4" type="ORF">JBS370_LOCUS34290</name>
    <name evidence="3" type="ORF">OTI717_LOCUS24875</name>
    <name evidence="2" type="ORF">ZHD862_LOCUS33226</name>
</gene>
<sequence>MINQYSSTTSQTTIKAPDPNNVVEFPFLHNGHQRQQDYLHSEIIEEITRILTAKMEKVIEETTNRLFETLHRKIIEIEKSLAPGENIIEEEIIESESDNDKVIQDLSDKNKAPQQVADTGKPKKQHSDATASPNEISTKPPKSTNDISTKLQSTAKSSHKPKTITKTIMRNRSPNYSIDPNLYSITYDD</sequence>
<protein>
    <submittedName>
        <fullName evidence="2">Uncharacterized protein</fullName>
    </submittedName>
</protein>
<name>A0A815L1E6_9BILA</name>
<evidence type="ECO:0000313" key="4">
    <source>
        <dbReference type="EMBL" id="CAF4157001.1"/>
    </source>
</evidence>
<evidence type="ECO:0000313" key="5">
    <source>
        <dbReference type="Proteomes" id="UP000663864"/>
    </source>
</evidence>
<dbReference type="EMBL" id="CAJOAX010004805">
    <property type="protein sequence ID" value="CAF3921999.1"/>
    <property type="molecule type" value="Genomic_DNA"/>
</dbReference>
<dbReference type="Proteomes" id="UP000663823">
    <property type="component" value="Unassembled WGS sequence"/>
</dbReference>
<feature type="compositionally biased region" description="Polar residues" evidence="1">
    <location>
        <begin position="128"/>
        <end position="156"/>
    </location>
</feature>
<accession>A0A815L1E6</accession>
<feature type="compositionally biased region" description="Polar residues" evidence="1">
    <location>
        <begin position="164"/>
        <end position="178"/>
    </location>
</feature>
<feature type="region of interest" description="Disordered" evidence="1">
    <location>
        <begin position="108"/>
        <end position="179"/>
    </location>
</feature>